<dbReference type="OrthoDB" id="5006988at2759"/>
<keyword evidence="1" id="KW-0732">Signal</keyword>
<feature type="chain" id="PRO_5040801633" evidence="1">
    <location>
        <begin position="20"/>
        <end position="112"/>
    </location>
</feature>
<protein>
    <submittedName>
        <fullName evidence="2">Uncharacterized protein</fullName>
    </submittedName>
</protein>
<dbReference type="Proteomes" id="UP001140510">
    <property type="component" value="Unassembled WGS sequence"/>
</dbReference>
<evidence type="ECO:0000256" key="1">
    <source>
        <dbReference type="SAM" id="SignalP"/>
    </source>
</evidence>
<evidence type="ECO:0000313" key="2">
    <source>
        <dbReference type="EMBL" id="KAJ4401863.1"/>
    </source>
</evidence>
<gene>
    <name evidence="2" type="ORF">N0V91_007646</name>
</gene>
<keyword evidence="3" id="KW-1185">Reference proteome</keyword>
<dbReference type="EMBL" id="JAPEVA010000068">
    <property type="protein sequence ID" value="KAJ4401863.1"/>
    <property type="molecule type" value="Genomic_DNA"/>
</dbReference>
<sequence length="112" mass="11889">MRFQNILLASLLGVGLGGAFTIPEGTEDGVYEHYIDSDGNDVHVKLANATNYDDVSLNAYANTPLPGRFKRAEDIPHCGAGNELPHGTLTGSVTTTTRLRRDTTSTLSAAAL</sequence>
<comment type="caution">
    <text evidence="2">The sequence shown here is derived from an EMBL/GenBank/DDBJ whole genome shotgun (WGS) entry which is preliminary data.</text>
</comment>
<dbReference type="AlphaFoldDB" id="A0A9W8ZCH3"/>
<reference evidence="2" key="1">
    <citation type="submission" date="2022-10" db="EMBL/GenBank/DDBJ databases">
        <title>Tapping the CABI collections for fungal endophytes: first genome assemblies for Collariella, Neodidymelliopsis, Ascochyta clinopodiicola, Didymella pomorum, Didymosphaeria variabile, Neocosmospora piperis and Neocucurbitaria cava.</title>
        <authorList>
            <person name="Hill R."/>
        </authorList>
    </citation>
    <scope>NUCLEOTIDE SEQUENCE</scope>
    <source>
        <strain evidence="2">IMI 355091</strain>
    </source>
</reference>
<accession>A0A9W8ZCH3</accession>
<name>A0A9W8ZCH3_9PLEO</name>
<organism evidence="2 3">
    <name type="scientific">Didymella pomorum</name>
    <dbReference type="NCBI Taxonomy" id="749634"/>
    <lineage>
        <taxon>Eukaryota</taxon>
        <taxon>Fungi</taxon>
        <taxon>Dikarya</taxon>
        <taxon>Ascomycota</taxon>
        <taxon>Pezizomycotina</taxon>
        <taxon>Dothideomycetes</taxon>
        <taxon>Pleosporomycetidae</taxon>
        <taxon>Pleosporales</taxon>
        <taxon>Pleosporineae</taxon>
        <taxon>Didymellaceae</taxon>
        <taxon>Didymella</taxon>
    </lineage>
</organism>
<proteinExistence type="predicted"/>
<evidence type="ECO:0000313" key="3">
    <source>
        <dbReference type="Proteomes" id="UP001140510"/>
    </source>
</evidence>
<feature type="signal peptide" evidence="1">
    <location>
        <begin position="1"/>
        <end position="19"/>
    </location>
</feature>